<dbReference type="GeneID" id="108680650"/>
<dbReference type="OMA" id="ASHEYTF"/>
<sequence length="113" mass="12594">MCLSCVKTSSPDRGNTCLESGSYLLNLSGCHGCGRMDTLVTQDITETMTSDETQEITYNHVCSSCGHIVAQHHYLFWVVDGYQNYEMNCLLCGTAEDERSCLPDDPRKQVALF</sequence>
<evidence type="ECO:0000256" key="1">
    <source>
        <dbReference type="ARBA" id="ARBA00009577"/>
    </source>
</evidence>
<keyword evidence="7" id="KW-0010">Activator</keyword>
<evidence type="ECO:0000256" key="6">
    <source>
        <dbReference type="ARBA" id="ARBA00023015"/>
    </source>
</evidence>
<keyword evidence="5" id="KW-0862">Zinc</keyword>
<comment type="similarity">
    <text evidence="1">Belongs to the Churchill family.</text>
</comment>
<keyword evidence="8" id="KW-0804">Transcription</keyword>
<keyword evidence="9" id="KW-1185">Reference proteome</keyword>
<name>A0A8B7PG97_HYAAZ</name>
<dbReference type="Gene3D" id="2.60.40.4240">
    <property type="entry name" value="Transcription activator, Churchill"/>
    <property type="match status" value="1"/>
</dbReference>
<dbReference type="KEGG" id="hazt:108680650"/>
<dbReference type="InterPro" id="IPR009508">
    <property type="entry name" value="Transcrpt_activator_Churchill"/>
</dbReference>
<evidence type="ECO:0000256" key="8">
    <source>
        <dbReference type="ARBA" id="ARBA00023163"/>
    </source>
</evidence>
<dbReference type="GO" id="GO:0008543">
    <property type="term" value="P:fibroblast growth factor receptor signaling pathway"/>
    <property type="evidence" value="ECO:0007669"/>
    <property type="project" value="TreeGrafter"/>
</dbReference>
<accession>A0A8B7PG97</accession>
<reference evidence="10" key="1">
    <citation type="submission" date="2025-08" db="UniProtKB">
        <authorList>
            <consortium name="RefSeq"/>
        </authorList>
    </citation>
    <scope>IDENTIFICATION</scope>
    <source>
        <tissue evidence="10">Whole organism</tissue>
    </source>
</reference>
<evidence type="ECO:0000256" key="4">
    <source>
        <dbReference type="ARBA" id="ARBA00022723"/>
    </source>
</evidence>
<dbReference type="OrthoDB" id="5954706at2759"/>
<evidence type="ECO:0000256" key="3">
    <source>
        <dbReference type="ARBA" id="ARBA00022473"/>
    </source>
</evidence>
<dbReference type="InterPro" id="IPR038543">
    <property type="entry name" value="Churchill_sf"/>
</dbReference>
<evidence type="ECO:0000256" key="7">
    <source>
        <dbReference type="ARBA" id="ARBA00023159"/>
    </source>
</evidence>
<evidence type="ECO:0000256" key="5">
    <source>
        <dbReference type="ARBA" id="ARBA00022833"/>
    </source>
</evidence>
<keyword evidence="3" id="KW-0217">Developmental protein</keyword>
<dbReference type="GO" id="GO:0045893">
    <property type="term" value="P:positive regulation of DNA-templated transcription"/>
    <property type="evidence" value="ECO:0007669"/>
    <property type="project" value="InterPro"/>
</dbReference>
<dbReference type="RefSeq" id="XP_018025015.1">
    <property type="nucleotide sequence ID" value="XM_018169526.2"/>
</dbReference>
<evidence type="ECO:0000313" key="10">
    <source>
        <dbReference type="RefSeq" id="XP_018025015.1"/>
    </source>
</evidence>
<dbReference type="PANTHER" id="PTHR31931:SF2">
    <property type="entry name" value="PROTEIN CHURCHILL"/>
    <property type="match status" value="1"/>
</dbReference>
<organism evidence="9 10">
    <name type="scientific">Hyalella azteca</name>
    <name type="common">Amphipod</name>
    <dbReference type="NCBI Taxonomy" id="294128"/>
    <lineage>
        <taxon>Eukaryota</taxon>
        <taxon>Metazoa</taxon>
        <taxon>Ecdysozoa</taxon>
        <taxon>Arthropoda</taxon>
        <taxon>Crustacea</taxon>
        <taxon>Multicrustacea</taxon>
        <taxon>Malacostraca</taxon>
        <taxon>Eumalacostraca</taxon>
        <taxon>Peracarida</taxon>
        <taxon>Amphipoda</taxon>
        <taxon>Senticaudata</taxon>
        <taxon>Talitrida</taxon>
        <taxon>Talitroidea</taxon>
        <taxon>Hyalellidae</taxon>
        <taxon>Hyalella</taxon>
    </lineage>
</organism>
<dbReference type="GO" id="GO:0008270">
    <property type="term" value="F:zinc ion binding"/>
    <property type="evidence" value="ECO:0007669"/>
    <property type="project" value="InterPro"/>
</dbReference>
<keyword evidence="4" id="KW-0479">Metal-binding</keyword>
<protein>
    <recommendedName>
        <fullName evidence="2">Protein Churchill</fullName>
    </recommendedName>
</protein>
<dbReference type="PANTHER" id="PTHR31931">
    <property type="entry name" value="PROTEIN CHURCHILL"/>
    <property type="match status" value="1"/>
</dbReference>
<dbReference type="AlphaFoldDB" id="A0A8B7PG97"/>
<proteinExistence type="inferred from homology"/>
<keyword evidence="6" id="KW-0805">Transcription regulation</keyword>
<evidence type="ECO:0000256" key="2">
    <source>
        <dbReference type="ARBA" id="ARBA00021000"/>
    </source>
</evidence>
<dbReference type="Proteomes" id="UP000694843">
    <property type="component" value="Unplaced"/>
</dbReference>
<evidence type="ECO:0000313" key="9">
    <source>
        <dbReference type="Proteomes" id="UP000694843"/>
    </source>
</evidence>
<dbReference type="Pfam" id="PF06573">
    <property type="entry name" value="Churchill"/>
    <property type="match status" value="1"/>
</dbReference>
<gene>
    <name evidence="10" type="primary">LOC108680650</name>
</gene>